<evidence type="ECO:0000313" key="3">
    <source>
        <dbReference type="Proteomes" id="UP001058072"/>
    </source>
</evidence>
<protein>
    <recommendedName>
        <fullName evidence="4">Prepilin-type N-terminal cleavage/methylation domain-containing protein</fullName>
    </recommendedName>
</protein>
<dbReference type="Proteomes" id="UP001058072">
    <property type="component" value="Chromosome"/>
</dbReference>
<sequence length="195" mass="22210">MILLIKRSVFKLSNHGFLLVEHLIALSITALLVLLITQLLPLINFYQVDLNQVTQQEISVLRTQLQKEAKRANHFSNTSSQFQIHLANGTVPTYYISNHRLMRQVGGKGGEVALYHCDKLTTTLHHDQSVTLTLHSSNGNQYTIYLSSSLFPLQLIQSYETTSEELNEEKLNDTIQDELDEAQLIEIFQEGLDEE</sequence>
<dbReference type="EMBL" id="CP071250">
    <property type="protein sequence ID" value="UUF07355.1"/>
    <property type="molecule type" value="Genomic_DNA"/>
</dbReference>
<keyword evidence="1" id="KW-1133">Transmembrane helix</keyword>
<evidence type="ECO:0000256" key="1">
    <source>
        <dbReference type="SAM" id="Phobius"/>
    </source>
</evidence>
<organism evidence="2 3">
    <name type="scientific">Turicibacter bilis</name>
    <dbReference type="NCBI Taxonomy" id="2735723"/>
    <lineage>
        <taxon>Bacteria</taxon>
        <taxon>Bacillati</taxon>
        <taxon>Bacillota</taxon>
        <taxon>Erysipelotrichia</taxon>
        <taxon>Erysipelotrichales</taxon>
        <taxon>Turicibacteraceae</taxon>
        <taxon>Turicibacter</taxon>
    </lineage>
</organism>
<reference evidence="2" key="1">
    <citation type="submission" date="2021-03" db="EMBL/GenBank/DDBJ databases">
        <title>Comparative Genomics and Metabolomics in the genus Turicibacter.</title>
        <authorList>
            <person name="Maki J."/>
            <person name="Looft T."/>
        </authorList>
    </citation>
    <scope>NUCLEOTIDE SEQUENCE</scope>
    <source>
        <strain evidence="2">ISU324</strain>
    </source>
</reference>
<dbReference type="RefSeq" id="WP_212725093.1">
    <property type="nucleotide sequence ID" value="NZ_CP071250.1"/>
</dbReference>
<evidence type="ECO:0008006" key="4">
    <source>
        <dbReference type="Google" id="ProtNLM"/>
    </source>
</evidence>
<evidence type="ECO:0000313" key="2">
    <source>
        <dbReference type="EMBL" id="UUF07355.1"/>
    </source>
</evidence>
<proteinExistence type="predicted"/>
<gene>
    <name evidence="2" type="ORF">J0J70_06835</name>
</gene>
<feature type="transmembrane region" description="Helical" evidence="1">
    <location>
        <begin position="12"/>
        <end position="36"/>
    </location>
</feature>
<accession>A0A9Q9CEY8</accession>
<keyword evidence="1" id="KW-0472">Membrane</keyword>
<name>A0A9Q9CEY8_9FIRM</name>
<keyword evidence="1" id="KW-0812">Transmembrane</keyword>
<dbReference type="AlphaFoldDB" id="A0A9Q9CEY8"/>